<keyword evidence="2" id="KW-0812">Transmembrane</keyword>
<proteinExistence type="predicted"/>
<name>A0ABY6KS98_9ARAC</name>
<evidence type="ECO:0000256" key="3">
    <source>
        <dbReference type="ARBA" id="ARBA00022989"/>
    </source>
</evidence>
<keyword evidence="4" id="KW-0472">Membrane</keyword>
<evidence type="ECO:0000256" key="4">
    <source>
        <dbReference type="ARBA" id="ARBA00023136"/>
    </source>
</evidence>
<sequence>MVYYSSSTVCYVQSREYNWTSGTQGVLLGSFFYGYIVTQIPGGYSLGTSLVCSVDGPCILCVDSRTLKKFRDTCFAGYFAGMFGGRTLFAGGIFCTAVLTLLTPLAAHVGPGLLVVVRILEGLCEGVTFPAMHTIWGKWAPPMEKTKLATTAWSGTYIGTVVALPLSGLLSDTVSWQSVFYCFGEYGPSWPSPGTRGVHAGSVAVVWSGLWLHLIRDSPEDHETISPAELEYLRSTVGPIRHKVQWRIKQHMLSVPSFYFF</sequence>
<dbReference type="SUPFAM" id="SSF103473">
    <property type="entry name" value="MFS general substrate transporter"/>
    <property type="match status" value="1"/>
</dbReference>
<keyword evidence="3" id="KW-1133">Transmembrane helix</keyword>
<evidence type="ECO:0000256" key="2">
    <source>
        <dbReference type="ARBA" id="ARBA00022692"/>
    </source>
</evidence>
<dbReference type="InterPro" id="IPR011701">
    <property type="entry name" value="MFS"/>
</dbReference>
<dbReference type="EMBL" id="CP092870">
    <property type="protein sequence ID" value="UYV71569.1"/>
    <property type="molecule type" value="Genomic_DNA"/>
</dbReference>
<dbReference type="PANTHER" id="PTHR11662:SF399">
    <property type="entry name" value="FI19708P1-RELATED"/>
    <property type="match status" value="1"/>
</dbReference>
<dbReference type="InterPro" id="IPR050382">
    <property type="entry name" value="MFS_Na/Anion_cotransporter"/>
</dbReference>
<dbReference type="PROSITE" id="PS50850">
    <property type="entry name" value="MFS"/>
    <property type="match status" value="1"/>
</dbReference>
<dbReference type="Pfam" id="PF07690">
    <property type="entry name" value="MFS_1"/>
    <property type="match status" value="1"/>
</dbReference>
<dbReference type="InterPro" id="IPR036259">
    <property type="entry name" value="MFS_trans_sf"/>
</dbReference>
<evidence type="ECO:0000313" key="7">
    <source>
        <dbReference type="Proteomes" id="UP001235939"/>
    </source>
</evidence>
<dbReference type="Proteomes" id="UP001235939">
    <property type="component" value="Chromosome 08"/>
</dbReference>
<dbReference type="Gene3D" id="1.20.1250.20">
    <property type="entry name" value="MFS general substrate transporter like domains"/>
    <property type="match status" value="1"/>
</dbReference>
<evidence type="ECO:0000259" key="5">
    <source>
        <dbReference type="PROSITE" id="PS50850"/>
    </source>
</evidence>
<keyword evidence="7" id="KW-1185">Reference proteome</keyword>
<evidence type="ECO:0000256" key="1">
    <source>
        <dbReference type="ARBA" id="ARBA00004141"/>
    </source>
</evidence>
<protein>
    <recommendedName>
        <fullName evidence="5">Major facilitator superfamily (MFS) profile domain-containing protein</fullName>
    </recommendedName>
</protein>
<dbReference type="InterPro" id="IPR027378">
    <property type="entry name" value="Nucleotide_channel_N"/>
</dbReference>
<feature type="domain" description="Major facilitator superfamily (MFS) profile" evidence="5">
    <location>
        <begin position="1"/>
        <end position="261"/>
    </location>
</feature>
<evidence type="ECO:0000313" key="6">
    <source>
        <dbReference type="EMBL" id="UYV71569.1"/>
    </source>
</evidence>
<dbReference type="Gene3D" id="1.20.120.540">
    <property type="entry name" value="Voltage-gated potassium channels"/>
    <property type="match status" value="1"/>
</dbReference>
<gene>
    <name evidence="6" type="ORF">LAZ67_8003712</name>
</gene>
<organism evidence="6 7">
    <name type="scientific">Cordylochernes scorpioides</name>
    <dbReference type="NCBI Taxonomy" id="51811"/>
    <lineage>
        <taxon>Eukaryota</taxon>
        <taxon>Metazoa</taxon>
        <taxon>Ecdysozoa</taxon>
        <taxon>Arthropoda</taxon>
        <taxon>Chelicerata</taxon>
        <taxon>Arachnida</taxon>
        <taxon>Pseudoscorpiones</taxon>
        <taxon>Cheliferoidea</taxon>
        <taxon>Chernetidae</taxon>
        <taxon>Cordylochernes</taxon>
    </lineage>
</organism>
<reference evidence="6 7" key="1">
    <citation type="submission" date="2022-01" db="EMBL/GenBank/DDBJ databases">
        <title>A chromosomal length assembly of Cordylochernes scorpioides.</title>
        <authorList>
            <person name="Zeh D."/>
            <person name="Zeh J."/>
        </authorList>
    </citation>
    <scope>NUCLEOTIDE SEQUENCE [LARGE SCALE GENOMIC DNA]</scope>
    <source>
        <strain evidence="6">IN4F17</strain>
        <tissue evidence="6">Whole Body</tissue>
    </source>
</reference>
<accession>A0ABY6KS98</accession>
<dbReference type="PANTHER" id="PTHR11662">
    <property type="entry name" value="SOLUTE CARRIER FAMILY 17"/>
    <property type="match status" value="1"/>
</dbReference>
<comment type="subcellular location">
    <subcellularLocation>
        <location evidence="1">Membrane</location>
        <topology evidence="1">Multi-pass membrane protein</topology>
    </subcellularLocation>
</comment>
<dbReference type="InterPro" id="IPR020846">
    <property type="entry name" value="MFS_dom"/>
</dbReference>